<feature type="domain" description="DUF4352" evidence="2">
    <location>
        <begin position="4"/>
        <end position="57"/>
    </location>
</feature>
<dbReference type="Pfam" id="PF11611">
    <property type="entry name" value="DUF4352"/>
    <property type="match status" value="1"/>
</dbReference>
<dbReference type="EMBL" id="BARW01018501">
    <property type="protein sequence ID" value="GAI99708.1"/>
    <property type="molecule type" value="Genomic_DNA"/>
</dbReference>
<reference evidence="3" key="1">
    <citation type="journal article" date="2014" name="Front. Microbiol.">
        <title>High frequency of phylogenetically diverse reductive dehalogenase-homologous genes in deep subseafloor sedimentary metagenomes.</title>
        <authorList>
            <person name="Kawai M."/>
            <person name="Futagami T."/>
            <person name="Toyoda A."/>
            <person name="Takaki Y."/>
            <person name="Nishi S."/>
            <person name="Hori S."/>
            <person name="Arai W."/>
            <person name="Tsubouchi T."/>
            <person name="Morono Y."/>
            <person name="Uchiyama I."/>
            <person name="Ito T."/>
            <person name="Fujiyama A."/>
            <person name="Inagaki F."/>
            <person name="Takami H."/>
        </authorList>
    </citation>
    <scope>NUCLEOTIDE SEQUENCE</scope>
    <source>
        <strain evidence="3">Expedition CK06-06</strain>
    </source>
</reference>
<keyword evidence="1" id="KW-0732">Signal</keyword>
<accession>X1T3B2</accession>
<organism evidence="3">
    <name type="scientific">marine sediment metagenome</name>
    <dbReference type="NCBI Taxonomy" id="412755"/>
    <lineage>
        <taxon>unclassified sequences</taxon>
        <taxon>metagenomes</taxon>
        <taxon>ecological metagenomes</taxon>
    </lineage>
</organism>
<comment type="caution">
    <text evidence="3">The sequence shown here is derived from an EMBL/GenBank/DDBJ whole genome shotgun (WGS) entry which is preliminary data.</text>
</comment>
<dbReference type="AlphaFoldDB" id="X1T3B2"/>
<evidence type="ECO:0000256" key="1">
    <source>
        <dbReference type="ARBA" id="ARBA00022729"/>
    </source>
</evidence>
<sequence>EFVTYDESFGYIEEEEELFLLENINPGMERTYTVVYEVPKDSKDFILEITNLEWASDKAYISLGF</sequence>
<protein>
    <recommendedName>
        <fullName evidence="2">DUF4352 domain-containing protein</fullName>
    </recommendedName>
</protein>
<name>X1T3B2_9ZZZZ</name>
<gene>
    <name evidence="3" type="ORF">S12H4_31667</name>
</gene>
<dbReference type="Gene3D" id="2.60.40.1240">
    <property type="match status" value="1"/>
</dbReference>
<dbReference type="InterPro" id="IPR029050">
    <property type="entry name" value="Immunoprotect_excell_Ig-like"/>
</dbReference>
<evidence type="ECO:0000313" key="3">
    <source>
        <dbReference type="EMBL" id="GAI99708.1"/>
    </source>
</evidence>
<evidence type="ECO:0000259" key="2">
    <source>
        <dbReference type="Pfam" id="PF11611"/>
    </source>
</evidence>
<dbReference type="InterPro" id="IPR029051">
    <property type="entry name" value="DUF4352"/>
</dbReference>
<feature type="non-terminal residue" evidence="3">
    <location>
        <position position="1"/>
    </location>
</feature>
<proteinExistence type="predicted"/>